<protein>
    <submittedName>
        <fullName evidence="1">Uncharacterized protein</fullName>
    </submittedName>
</protein>
<proteinExistence type="predicted"/>
<reference evidence="1" key="1">
    <citation type="journal article" date="2014" name="Front. Microbiol.">
        <title>High frequency of phylogenetically diverse reductive dehalogenase-homologous genes in deep subseafloor sedimentary metagenomes.</title>
        <authorList>
            <person name="Kawai M."/>
            <person name="Futagami T."/>
            <person name="Toyoda A."/>
            <person name="Takaki Y."/>
            <person name="Nishi S."/>
            <person name="Hori S."/>
            <person name="Arai W."/>
            <person name="Tsubouchi T."/>
            <person name="Morono Y."/>
            <person name="Uchiyama I."/>
            <person name="Ito T."/>
            <person name="Fujiyama A."/>
            <person name="Inagaki F."/>
            <person name="Takami H."/>
        </authorList>
    </citation>
    <scope>NUCLEOTIDE SEQUENCE</scope>
    <source>
        <strain evidence="1">Expedition CK06-06</strain>
    </source>
</reference>
<sequence length="132" mass="14802">MSKLKVDGFLISCGVLNVLDTDYETARALKIPIVSEAPFSNISEESYKENIEEIKLCENVILANIEFGYGNLSNLKAVEEALNIGKKVIILQESPITNRDYTKGEATKIYKEIIEKGAILVYSEEELFKSLH</sequence>
<dbReference type="EMBL" id="BART01000008">
    <property type="protein sequence ID" value="GAG60910.1"/>
    <property type="molecule type" value="Genomic_DNA"/>
</dbReference>
<accession>X0YXC2</accession>
<evidence type="ECO:0000313" key="1">
    <source>
        <dbReference type="EMBL" id="GAG60910.1"/>
    </source>
</evidence>
<comment type="caution">
    <text evidence="1">The sequence shown here is derived from an EMBL/GenBank/DDBJ whole genome shotgun (WGS) entry which is preliminary data.</text>
</comment>
<gene>
    <name evidence="1" type="ORF">S01H4_00078</name>
</gene>
<dbReference type="AlphaFoldDB" id="X0YXC2"/>
<organism evidence="1">
    <name type="scientific">marine sediment metagenome</name>
    <dbReference type="NCBI Taxonomy" id="412755"/>
    <lineage>
        <taxon>unclassified sequences</taxon>
        <taxon>metagenomes</taxon>
        <taxon>ecological metagenomes</taxon>
    </lineage>
</organism>
<name>X0YXC2_9ZZZZ</name>